<evidence type="ECO:0000313" key="2">
    <source>
        <dbReference type="EMBL" id="MFC1435589.1"/>
    </source>
</evidence>
<evidence type="ECO:0000313" key="3">
    <source>
        <dbReference type="Proteomes" id="UP001592530"/>
    </source>
</evidence>
<sequence>MPASPLSGVQEARKAIADRLGGIRRDAELSGLQLAQLCGWHPSKSSRIENARTVPSDADIRAWCAACGVPDRAADLITASRCTSGPGSCRCTAPQSKLWPMGRHGTGRDQHIRQGVSGRGRMDQMVKATTRRCLVCDGVKMGWRDGRWSVALSVFPVPAVVGAGE</sequence>
<dbReference type="CDD" id="cd00093">
    <property type="entry name" value="HTH_XRE"/>
    <property type="match status" value="1"/>
</dbReference>
<organism evidence="2 3">
    <name type="scientific">Streptacidiphilus alkalitolerans</name>
    <dbReference type="NCBI Taxonomy" id="3342712"/>
    <lineage>
        <taxon>Bacteria</taxon>
        <taxon>Bacillati</taxon>
        <taxon>Actinomycetota</taxon>
        <taxon>Actinomycetes</taxon>
        <taxon>Kitasatosporales</taxon>
        <taxon>Streptomycetaceae</taxon>
        <taxon>Streptacidiphilus</taxon>
    </lineage>
</organism>
<reference evidence="2 3" key="1">
    <citation type="submission" date="2024-09" db="EMBL/GenBank/DDBJ databases">
        <authorList>
            <person name="Lee S.D."/>
        </authorList>
    </citation>
    <scope>NUCLEOTIDE SEQUENCE [LARGE SCALE GENOMIC DNA]</scope>
    <source>
        <strain evidence="2 3">N1-3</strain>
    </source>
</reference>
<dbReference type="Proteomes" id="UP001592530">
    <property type="component" value="Unassembled WGS sequence"/>
</dbReference>
<dbReference type="InterPro" id="IPR010982">
    <property type="entry name" value="Lambda_DNA-bd_dom_sf"/>
</dbReference>
<protein>
    <submittedName>
        <fullName evidence="2">Helix-turn-helix domain-containing protein</fullName>
    </submittedName>
</protein>
<dbReference type="SUPFAM" id="SSF47413">
    <property type="entry name" value="lambda repressor-like DNA-binding domains"/>
    <property type="match status" value="1"/>
</dbReference>
<dbReference type="RefSeq" id="WP_380558874.1">
    <property type="nucleotide sequence ID" value="NZ_JBHEZY010000020.1"/>
</dbReference>
<feature type="region of interest" description="Disordered" evidence="1">
    <location>
        <begin position="100"/>
        <end position="121"/>
    </location>
</feature>
<evidence type="ECO:0000256" key="1">
    <source>
        <dbReference type="SAM" id="MobiDB-lite"/>
    </source>
</evidence>
<comment type="caution">
    <text evidence="2">The sequence shown here is derived from an EMBL/GenBank/DDBJ whole genome shotgun (WGS) entry which is preliminary data.</text>
</comment>
<proteinExistence type="predicted"/>
<dbReference type="EMBL" id="JBHEZY010000020">
    <property type="protein sequence ID" value="MFC1435589.1"/>
    <property type="molecule type" value="Genomic_DNA"/>
</dbReference>
<dbReference type="Gene3D" id="1.10.260.40">
    <property type="entry name" value="lambda repressor-like DNA-binding domains"/>
    <property type="match status" value="1"/>
</dbReference>
<accession>A0ABV6XBH0</accession>
<gene>
    <name evidence="2" type="ORF">ACEZDB_33615</name>
</gene>
<dbReference type="Pfam" id="PF13560">
    <property type="entry name" value="HTH_31"/>
    <property type="match status" value="1"/>
</dbReference>
<name>A0ABV6XBH0_9ACTN</name>
<dbReference type="InterPro" id="IPR001387">
    <property type="entry name" value="Cro/C1-type_HTH"/>
</dbReference>